<keyword evidence="15" id="KW-1185">Reference proteome</keyword>
<evidence type="ECO:0000256" key="1">
    <source>
        <dbReference type="ARBA" id="ARBA00004496"/>
    </source>
</evidence>
<evidence type="ECO:0000256" key="10">
    <source>
        <dbReference type="ARBA" id="ARBA00082554"/>
    </source>
</evidence>
<evidence type="ECO:0000313" key="15">
    <source>
        <dbReference type="Proteomes" id="UP000295433"/>
    </source>
</evidence>
<dbReference type="Pfam" id="PF00004">
    <property type="entry name" value="AAA"/>
    <property type="match status" value="1"/>
</dbReference>
<feature type="domain" description="Clp ATPase C-terminal" evidence="13">
    <location>
        <begin position="335"/>
        <end position="434"/>
    </location>
</feature>
<evidence type="ECO:0000256" key="5">
    <source>
        <dbReference type="ARBA" id="ARBA00022840"/>
    </source>
</evidence>
<evidence type="ECO:0000256" key="2">
    <source>
        <dbReference type="ARBA" id="ARBA00009771"/>
    </source>
</evidence>
<comment type="subunit">
    <text evidence="8 11">A double ring-shaped homohexamer of HslV is capped on each side by a ring-shaped HslU homohexamer. The assembly of the HslU/HslV complex is dependent on binding of ATP.</text>
</comment>
<evidence type="ECO:0000256" key="4">
    <source>
        <dbReference type="ARBA" id="ARBA00022741"/>
    </source>
</evidence>
<dbReference type="GO" id="GO:0008233">
    <property type="term" value="F:peptidase activity"/>
    <property type="evidence" value="ECO:0007669"/>
    <property type="project" value="UniProtKB-KW"/>
</dbReference>
<feature type="binding site" evidence="11">
    <location>
        <position position="18"/>
    </location>
    <ligand>
        <name>ATP</name>
        <dbReference type="ChEBI" id="CHEBI:30616"/>
    </ligand>
</feature>
<dbReference type="SUPFAM" id="SSF52540">
    <property type="entry name" value="P-loop containing nucleoside triphosphate hydrolases"/>
    <property type="match status" value="1"/>
</dbReference>
<proteinExistence type="inferred from homology"/>
<dbReference type="GO" id="GO:0009376">
    <property type="term" value="C:HslUV protease complex"/>
    <property type="evidence" value="ECO:0007669"/>
    <property type="project" value="UniProtKB-UniRule"/>
</dbReference>
<dbReference type="GO" id="GO:0016887">
    <property type="term" value="F:ATP hydrolysis activity"/>
    <property type="evidence" value="ECO:0007669"/>
    <property type="project" value="InterPro"/>
</dbReference>
<keyword evidence="6 11" id="KW-0143">Chaperone</keyword>
<feature type="binding site" evidence="11">
    <location>
        <begin position="60"/>
        <end position="65"/>
    </location>
    <ligand>
        <name>ATP</name>
        <dbReference type="ChEBI" id="CHEBI:30616"/>
    </ligand>
</feature>
<comment type="function">
    <text evidence="7 11">ATPase subunit of a proteasome-like degradation complex; this subunit has chaperone activity. The binding of ATP and its subsequent hydrolysis by HslU are essential for unfolding of protein substrates subsequently hydrolyzed by HslV. HslU recognizes the N-terminal part of its protein substrates and unfolds these before they are guided to HslV for hydrolysis.</text>
</comment>
<evidence type="ECO:0000256" key="3">
    <source>
        <dbReference type="ARBA" id="ARBA00022490"/>
    </source>
</evidence>
<name>A0A4R3VI49_9GAMM</name>
<evidence type="ECO:0000259" key="12">
    <source>
        <dbReference type="SMART" id="SM00382"/>
    </source>
</evidence>
<dbReference type="CDD" id="cd19498">
    <property type="entry name" value="RecA-like_HslU"/>
    <property type="match status" value="1"/>
</dbReference>
<evidence type="ECO:0000256" key="8">
    <source>
        <dbReference type="ARBA" id="ARBA00064434"/>
    </source>
</evidence>
<dbReference type="InterPro" id="IPR004491">
    <property type="entry name" value="HslU"/>
</dbReference>
<evidence type="ECO:0000256" key="7">
    <source>
        <dbReference type="ARBA" id="ARBA00054052"/>
    </source>
</evidence>
<dbReference type="EMBL" id="SMBY01000012">
    <property type="protein sequence ID" value="TCV04041.1"/>
    <property type="molecule type" value="Genomic_DNA"/>
</dbReference>
<dbReference type="GO" id="GO:0036402">
    <property type="term" value="F:proteasome-activating activity"/>
    <property type="evidence" value="ECO:0007669"/>
    <property type="project" value="UniProtKB-UniRule"/>
</dbReference>
<evidence type="ECO:0000256" key="9">
    <source>
        <dbReference type="ARBA" id="ARBA00070260"/>
    </source>
</evidence>
<evidence type="ECO:0000259" key="13">
    <source>
        <dbReference type="SMART" id="SM01086"/>
    </source>
</evidence>
<dbReference type="FunFam" id="1.10.8.10:FF:000028">
    <property type="entry name" value="ATP-dependent protease ATPase subunit HslU"/>
    <property type="match status" value="2"/>
</dbReference>
<dbReference type="InterPro" id="IPR050052">
    <property type="entry name" value="ATP-dep_Clp_protease_ClpX"/>
</dbReference>
<comment type="caution">
    <text evidence="14">The sequence shown here is derived from an EMBL/GenBank/DDBJ whole genome shotgun (WGS) entry which is preliminary data.</text>
</comment>
<dbReference type="SMART" id="SM01086">
    <property type="entry name" value="ClpB_D2-small"/>
    <property type="match status" value="1"/>
</dbReference>
<dbReference type="AlphaFoldDB" id="A0A4R3VI49"/>
<dbReference type="GO" id="GO:0005524">
    <property type="term" value="F:ATP binding"/>
    <property type="evidence" value="ECO:0007669"/>
    <property type="project" value="UniProtKB-UniRule"/>
</dbReference>
<evidence type="ECO:0000256" key="6">
    <source>
        <dbReference type="ARBA" id="ARBA00023186"/>
    </source>
</evidence>
<dbReference type="FunFam" id="3.40.50.300:FF:000213">
    <property type="entry name" value="ATP-dependent protease ATPase subunit HslU"/>
    <property type="match status" value="1"/>
</dbReference>
<feature type="binding site" evidence="11">
    <location>
        <position position="393"/>
    </location>
    <ligand>
        <name>ATP</name>
        <dbReference type="ChEBI" id="CHEBI:30616"/>
    </ligand>
</feature>
<evidence type="ECO:0000313" key="14">
    <source>
        <dbReference type="EMBL" id="TCV04041.1"/>
    </source>
</evidence>
<dbReference type="GO" id="GO:0043335">
    <property type="term" value="P:protein unfolding"/>
    <property type="evidence" value="ECO:0007669"/>
    <property type="project" value="UniProtKB-UniRule"/>
</dbReference>
<feature type="domain" description="AAA+ ATPase" evidence="12">
    <location>
        <begin position="49"/>
        <end position="332"/>
    </location>
</feature>
<dbReference type="OrthoDB" id="9804062at2"/>
<dbReference type="SMART" id="SM00382">
    <property type="entry name" value="AAA"/>
    <property type="match status" value="1"/>
</dbReference>
<keyword evidence="4 11" id="KW-0547">Nucleotide-binding</keyword>
<dbReference type="Gene3D" id="1.10.8.60">
    <property type="match status" value="1"/>
</dbReference>
<dbReference type="InterPro" id="IPR019489">
    <property type="entry name" value="Clp_ATPase_C"/>
</dbReference>
<keyword evidence="5 11" id="KW-0067">ATP-binding</keyword>
<dbReference type="FunFam" id="3.40.50.300:FF:000220">
    <property type="entry name" value="ATP-dependent protease ATPase subunit HslU"/>
    <property type="match status" value="1"/>
</dbReference>
<keyword evidence="14" id="KW-0378">Hydrolase</keyword>
<dbReference type="Gene3D" id="1.10.8.10">
    <property type="entry name" value="DNA helicase RuvA subunit, C-terminal domain"/>
    <property type="match status" value="1"/>
</dbReference>
<dbReference type="HAMAP" id="MF_00249">
    <property type="entry name" value="HslU"/>
    <property type="match status" value="1"/>
</dbReference>
<dbReference type="Gene3D" id="3.40.50.300">
    <property type="entry name" value="P-loop containing nucleotide triphosphate hydrolases"/>
    <property type="match status" value="2"/>
</dbReference>
<feature type="binding site" evidence="11">
    <location>
        <position position="321"/>
    </location>
    <ligand>
        <name>ATP</name>
        <dbReference type="ChEBI" id="CHEBI:30616"/>
    </ligand>
</feature>
<dbReference type="InterPro" id="IPR003959">
    <property type="entry name" value="ATPase_AAA_core"/>
</dbReference>
<keyword evidence="14" id="KW-0645">Protease</keyword>
<dbReference type="NCBIfam" id="NF003544">
    <property type="entry name" value="PRK05201.1"/>
    <property type="match status" value="1"/>
</dbReference>
<gene>
    <name evidence="11" type="primary">hslU</name>
    <name evidence="14" type="ORF">EDC54_11222</name>
</gene>
<sequence>MSEMTPREIVSELDSYIIGQNKAKRAVAIALRNRWRRMQLDDALRHEVTPKNILMIGPTGVGKTEIARRLAKLANAPFIKVEATKFTEVGYVGKEVDSIIRDLTDSAIKMVRHQSIEKNRFRAEEMAEERILDVLIPPAKNNWGQAESAQEPSAARQAFRKKLREGQLDDKEIEIDLAAAPMGVEIMAPPGMEEMTNQLQSMFQNLAGQKQKARKVKIKEAFKLLVEEEAAKLVNPEELKQQAIDAVEQHGIVFVDEIDKICKRGESSGPDVSREGVQRDLLPLVEGCTVSTKHGMVKTDHILFIASGAFQVASPSDLIPELQGRLPIRVELQALTTEDFERILTEPSASLTEQYKALMATEGVEVSFTADGIRRIAEAAWQVNESTENIGARRLHTVMERLIEEVSYDASEMNGQSVVIDAEYVRNHLDELVADEDLSRFIL</sequence>
<protein>
    <recommendedName>
        <fullName evidence="9 11">ATP-dependent protease ATPase subunit HslU</fullName>
    </recommendedName>
    <alternativeName>
        <fullName evidence="10 11">Unfoldase HslU</fullName>
    </alternativeName>
</protein>
<dbReference type="InterPro" id="IPR003593">
    <property type="entry name" value="AAA+_ATPase"/>
</dbReference>
<comment type="subcellular location">
    <subcellularLocation>
        <location evidence="1 11">Cytoplasm</location>
    </subcellularLocation>
</comment>
<dbReference type="Pfam" id="PF07724">
    <property type="entry name" value="AAA_2"/>
    <property type="match status" value="1"/>
</dbReference>
<dbReference type="RefSeq" id="WP_132458149.1">
    <property type="nucleotide sequence ID" value="NZ_JAWIZJ010000010.1"/>
</dbReference>
<reference evidence="14 15" key="1">
    <citation type="submission" date="2019-03" db="EMBL/GenBank/DDBJ databases">
        <title>Genomic Encyclopedia of Type Strains, Phase IV (KMG-IV): sequencing the most valuable type-strain genomes for metagenomic binning, comparative biology and taxonomic classification.</title>
        <authorList>
            <person name="Goeker M."/>
        </authorList>
    </citation>
    <scope>NUCLEOTIDE SEQUENCE [LARGE SCALE GENOMIC DNA]</scope>
    <source>
        <strain evidence="14 15">DSM 16730</strain>
    </source>
</reference>
<dbReference type="InterPro" id="IPR027417">
    <property type="entry name" value="P-loop_NTPase"/>
</dbReference>
<evidence type="ECO:0000256" key="11">
    <source>
        <dbReference type="HAMAP-Rule" id="MF_00249"/>
    </source>
</evidence>
<comment type="similarity">
    <text evidence="2 11">Belongs to the ClpX chaperone family. HslU subfamily.</text>
</comment>
<dbReference type="PANTHER" id="PTHR48102:SF3">
    <property type="entry name" value="ATP-DEPENDENT PROTEASE ATPASE SUBUNIT HSLU"/>
    <property type="match status" value="1"/>
</dbReference>
<dbReference type="PANTHER" id="PTHR48102">
    <property type="entry name" value="ATP-DEPENDENT CLP PROTEASE ATP-BINDING SUBUNIT CLPX-LIKE, MITOCHONDRIAL-RELATED"/>
    <property type="match status" value="1"/>
</dbReference>
<organism evidence="14 15">
    <name type="scientific">Samsonia erythrinae</name>
    <dbReference type="NCBI Taxonomy" id="160434"/>
    <lineage>
        <taxon>Bacteria</taxon>
        <taxon>Pseudomonadati</taxon>
        <taxon>Pseudomonadota</taxon>
        <taxon>Gammaproteobacteria</taxon>
        <taxon>Enterobacterales</taxon>
        <taxon>Pectobacteriaceae</taxon>
        <taxon>Samsonia</taxon>
    </lineage>
</organism>
<keyword evidence="3 11" id="KW-0963">Cytoplasm</keyword>
<dbReference type="NCBIfam" id="TIGR00390">
    <property type="entry name" value="hslU"/>
    <property type="match status" value="1"/>
</dbReference>
<feature type="binding site" evidence="11">
    <location>
        <position position="256"/>
    </location>
    <ligand>
        <name>ATP</name>
        <dbReference type="ChEBI" id="CHEBI:30616"/>
    </ligand>
</feature>
<accession>A0A4R3VI49</accession>
<dbReference type="FunFam" id="1.10.8.60:FF:000027">
    <property type="entry name" value="ATP-dependent protease ATPase subunit HslU"/>
    <property type="match status" value="1"/>
</dbReference>
<dbReference type="Proteomes" id="UP000295433">
    <property type="component" value="Unassembled WGS sequence"/>
</dbReference>